<evidence type="ECO:0000313" key="5">
    <source>
        <dbReference type="Proteomes" id="UP000824028"/>
    </source>
</evidence>
<evidence type="ECO:0000259" key="3">
    <source>
        <dbReference type="Pfam" id="PF13739"/>
    </source>
</evidence>
<reference evidence="4" key="2">
    <citation type="submission" date="2021-04" db="EMBL/GenBank/DDBJ databases">
        <authorList>
            <person name="Gilroy R."/>
        </authorList>
    </citation>
    <scope>NUCLEOTIDE SEQUENCE</scope>
    <source>
        <strain evidence="4">ChiHjej9B8-1298</strain>
    </source>
</reference>
<evidence type="ECO:0000256" key="1">
    <source>
        <dbReference type="SAM" id="SignalP"/>
    </source>
</evidence>
<feature type="domain" description="DUF3298" evidence="2">
    <location>
        <begin position="186"/>
        <end position="265"/>
    </location>
</feature>
<dbReference type="InterPro" id="IPR025303">
    <property type="entry name" value="PdaC"/>
</dbReference>
<evidence type="ECO:0000259" key="2">
    <source>
        <dbReference type="Pfam" id="PF11738"/>
    </source>
</evidence>
<evidence type="ECO:0000313" key="4">
    <source>
        <dbReference type="EMBL" id="HIZ32187.1"/>
    </source>
</evidence>
<name>A0A9D2E7F5_9BACE</name>
<dbReference type="Pfam" id="PF11738">
    <property type="entry name" value="DUF3298"/>
    <property type="match status" value="1"/>
</dbReference>
<organism evidence="4 5">
    <name type="scientific">Candidatus Bacteroides merdigallinarum</name>
    <dbReference type="NCBI Taxonomy" id="2838473"/>
    <lineage>
        <taxon>Bacteria</taxon>
        <taxon>Pseudomonadati</taxon>
        <taxon>Bacteroidota</taxon>
        <taxon>Bacteroidia</taxon>
        <taxon>Bacteroidales</taxon>
        <taxon>Bacteroidaceae</taxon>
        <taxon>Bacteroides</taxon>
    </lineage>
</organism>
<feature type="domain" description="Deacetylase PdaC" evidence="3">
    <location>
        <begin position="55"/>
        <end position="167"/>
    </location>
</feature>
<reference evidence="4" key="1">
    <citation type="journal article" date="2021" name="PeerJ">
        <title>Extensive microbial diversity within the chicken gut microbiome revealed by metagenomics and culture.</title>
        <authorList>
            <person name="Gilroy R."/>
            <person name="Ravi A."/>
            <person name="Getino M."/>
            <person name="Pursley I."/>
            <person name="Horton D.L."/>
            <person name="Alikhan N.F."/>
            <person name="Baker D."/>
            <person name="Gharbi K."/>
            <person name="Hall N."/>
            <person name="Watson M."/>
            <person name="Adriaenssens E.M."/>
            <person name="Foster-Nyarko E."/>
            <person name="Jarju S."/>
            <person name="Secka A."/>
            <person name="Antonio M."/>
            <person name="Oren A."/>
            <person name="Chaudhuri R.R."/>
            <person name="La Ragione R."/>
            <person name="Hildebrand F."/>
            <person name="Pallen M.J."/>
        </authorList>
    </citation>
    <scope>NUCLEOTIDE SEQUENCE</scope>
    <source>
        <strain evidence="4">ChiHjej9B8-1298</strain>
    </source>
</reference>
<dbReference type="AlphaFoldDB" id="A0A9D2E7F5"/>
<feature type="chain" id="PRO_5039587936" evidence="1">
    <location>
        <begin position="22"/>
        <end position="282"/>
    </location>
</feature>
<proteinExistence type="predicted"/>
<dbReference type="Proteomes" id="UP000824028">
    <property type="component" value="Unassembled WGS sequence"/>
</dbReference>
<feature type="signal peptide" evidence="1">
    <location>
        <begin position="1"/>
        <end position="21"/>
    </location>
</feature>
<gene>
    <name evidence="4" type="ORF">H9814_01380</name>
</gene>
<dbReference type="InterPro" id="IPR037126">
    <property type="entry name" value="PdaC/RsiV-like_sf"/>
</dbReference>
<protein>
    <submittedName>
        <fullName evidence="4">DUF3298 and DUF4163 domain-containing protein</fullName>
    </submittedName>
</protein>
<sequence length="282" mass="32819">MKKQFATLLVILLTVSGFFSSCDNKSKQDYGELVFDSIPLNITEHLFGDTAKPACNLVISLAYAKQSADEQLKDSLNTYFLATTLGEEWMKLTPQEAVQQYKEQYVRNYRNDLEELYRKEEKEFGDADQRAWYSYYKYVRSQVELYRKNLVVYHTRYEEYTGGAHGIYMDSYLNLDLRTLTPVRLDDLFAPDYEEALTDLLWNQLMADNQVATRQELEDLGYGSTGELTPTENFRIGEKGLTFHYNVYEIAPYVMGGIDIELPYEIMSHLLNDEFKILDSVQ</sequence>
<dbReference type="PROSITE" id="PS51257">
    <property type="entry name" value="PROKAR_LIPOPROTEIN"/>
    <property type="match status" value="1"/>
</dbReference>
<accession>A0A9D2E7F5</accession>
<dbReference type="Gene3D" id="3.90.640.20">
    <property type="entry name" value="Heat-shock cognate protein, ATPase"/>
    <property type="match status" value="1"/>
</dbReference>
<comment type="caution">
    <text evidence="4">The sequence shown here is derived from an EMBL/GenBank/DDBJ whole genome shotgun (WGS) entry which is preliminary data.</text>
</comment>
<dbReference type="Pfam" id="PF13739">
    <property type="entry name" value="PdaC"/>
    <property type="match status" value="1"/>
</dbReference>
<dbReference type="Gene3D" id="3.30.565.40">
    <property type="entry name" value="Fervidobacterium nodosum Rt17-B1 like"/>
    <property type="match status" value="1"/>
</dbReference>
<dbReference type="InterPro" id="IPR021729">
    <property type="entry name" value="DUF3298"/>
</dbReference>
<dbReference type="EMBL" id="DXBX01000010">
    <property type="protein sequence ID" value="HIZ32187.1"/>
    <property type="molecule type" value="Genomic_DNA"/>
</dbReference>
<keyword evidence="1" id="KW-0732">Signal</keyword>